<accession>A0A1T5IVI8</accession>
<dbReference type="Pfam" id="PF01841">
    <property type="entry name" value="Transglut_core"/>
    <property type="match status" value="1"/>
</dbReference>
<evidence type="ECO:0000313" key="3">
    <source>
        <dbReference type="EMBL" id="SKC43134.1"/>
    </source>
</evidence>
<feature type="compositionally biased region" description="Polar residues" evidence="1">
    <location>
        <begin position="1115"/>
        <end position="1124"/>
    </location>
</feature>
<dbReference type="SUPFAM" id="SSF54001">
    <property type="entry name" value="Cysteine proteinases"/>
    <property type="match status" value="1"/>
</dbReference>
<proteinExistence type="predicted"/>
<evidence type="ECO:0000259" key="2">
    <source>
        <dbReference type="SMART" id="SM00460"/>
    </source>
</evidence>
<dbReference type="Proteomes" id="UP000190961">
    <property type="component" value="Unassembled WGS sequence"/>
</dbReference>
<dbReference type="Gene3D" id="3.10.620.30">
    <property type="match status" value="1"/>
</dbReference>
<feature type="region of interest" description="Disordered" evidence="1">
    <location>
        <begin position="1115"/>
        <end position="1141"/>
    </location>
</feature>
<dbReference type="STRING" id="688867.SAMN05660236_0451"/>
<evidence type="ECO:0000256" key="1">
    <source>
        <dbReference type="SAM" id="MobiDB-lite"/>
    </source>
</evidence>
<dbReference type="AlphaFoldDB" id="A0A1T5IVI8"/>
<dbReference type="Pfam" id="PF09899">
    <property type="entry name" value="DUF2126"/>
    <property type="match status" value="1"/>
</dbReference>
<sequence>MSIKVAIRHKTSYEYDRAINLSPHIFRLRPAPHCRTPILSYSLNIKPENHFINWQQDPFGNYQARAVFPEQTRHFSFDVEVIAEIVIINPFDFFIESYAEEFPFQYTHQLRKELSPYFELSENGGLLQSFLRTINLSKKITTINFLVELNQKVWQYIQYTVRFEPGVQTCEQTLSLKSGSCRDSAWLLVQLFRHLGLASRFVSGYLVQLKADQKAIDGPSGPEADFTDLHAWAEVYIPGAGWVGLDPTSGLFAGEGHIPLSCTPDPVGAAPVTGMTDVCESTLHYSNEVFRIQEDPRVTKPYTEDQWTSIVSLGNTIDEELEAGDMRLTMGGEPTFVSIDDMEAKEWNTVADGPQKRVLGAELIRKLKASFGPGGLIHTGQGKWYPGEPLPRWQYSAIWRKDGQPMWKNDTLLDLDDTTSSYTIEDAKKLAHTLTRFINIPEEHIHPAVEDAFFFLWEESKVPANLDPYKANLDDSLERKKLAEILANGLGTAVGFVIPLEWNFKSNRWLSCQWPFRNDRLILIPGNSSMGYRLPLKALPHMDPKKVQRPVERSTFEELPEFIDFHKKIKAQFDQPITIQELPEEFTNPASIAIEEEETKARKDKPVDQEPTPTFETYIIKTALSIEVRKGKLYISMPPLQYAEHYLDLLAAIEESAALLNLKVVIEGYGIPHDNRLTKLSLAPDPGVLEVNIHPAKNWKEILHTYDTIFEQARLTRLGTEKFMLDGKHTGTGGGNHITIGGAIPSDSPLLRRPDLLRSLITYWQHHPGLSYLFSTQFIGPTSQAPRVDEGRQETLYELEIAFNQIPENEEVPFWLTDRLFRNLLIDITGNTHRAEFCIDKLYSPDSSTGRLGILEFRGFDMPPNKQMCIVQLLLIRSLLARFWKKPYTGKLTRWGTELYDKYMLPHYVQQDLQEVVNDLNEAGYPFQLAWLEPFFEFRFPLYGKIKVQDMELQLRFGIEPWHVLGEEVVNGGTARFVDSSVERIEIKVKNFNNDRYMITCHGIPIPLSETVTKGEYVGGVRYRAWSPPSALHPTLGTDVPLVFDVYDTWNKKSIGGCVYHVAHPGGRNYDAFPVNSFEAEGRRISRFWNHGHTPGTIIPKVSGNHVERHLEKTQNPSNFSQPLSVKRNPEYPRTLDLRHY</sequence>
<keyword evidence="4" id="KW-1185">Reference proteome</keyword>
<dbReference type="EMBL" id="FUZU01000001">
    <property type="protein sequence ID" value="SKC43134.1"/>
    <property type="molecule type" value="Genomic_DNA"/>
</dbReference>
<dbReference type="RefSeq" id="WP_079685074.1">
    <property type="nucleotide sequence ID" value="NZ_FUZU01000001.1"/>
</dbReference>
<dbReference type="SMART" id="SM00460">
    <property type="entry name" value="TGc"/>
    <property type="match status" value="1"/>
</dbReference>
<feature type="domain" description="Transglutaminase-like" evidence="2">
    <location>
        <begin position="173"/>
        <end position="249"/>
    </location>
</feature>
<evidence type="ECO:0000313" key="4">
    <source>
        <dbReference type="Proteomes" id="UP000190961"/>
    </source>
</evidence>
<dbReference type="OrthoDB" id="9804872at2"/>
<dbReference type="InterPro" id="IPR002931">
    <property type="entry name" value="Transglutaminase-like"/>
</dbReference>
<gene>
    <name evidence="3" type="ORF">SAMN05660236_0451</name>
</gene>
<name>A0A1T5IVI8_9BACT</name>
<reference evidence="3 4" key="1">
    <citation type="submission" date="2017-02" db="EMBL/GenBank/DDBJ databases">
        <authorList>
            <person name="Peterson S.W."/>
        </authorList>
    </citation>
    <scope>NUCLEOTIDE SEQUENCE [LARGE SCALE GENOMIC DNA]</scope>
    <source>
        <strain evidence="3 4">DSM 25262</strain>
    </source>
</reference>
<dbReference type="InterPro" id="IPR038765">
    <property type="entry name" value="Papain-like_cys_pep_sf"/>
</dbReference>
<organism evidence="3 4">
    <name type="scientific">Ohtaekwangia koreensis</name>
    <dbReference type="NCBI Taxonomy" id="688867"/>
    <lineage>
        <taxon>Bacteria</taxon>
        <taxon>Pseudomonadati</taxon>
        <taxon>Bacteroidota</taxon>
        <taxon>Cytophagia</taxon>
        <taxon>Cytophagales</taxon>
        <taxon>Fulvivirgaceae</taxon>
        <taxon>Ohtaekwangia</taxon>
    </lineage>
</organism>
<feature type="compositionally biased region" description="Basic and acidic residues" evidence="1">
    <location>
        <begin position="1128"/>
        <end position="1141"/>
    </location>
</feature>
<dbReference type="InterPro" id="IPR013589">
    <property type="entry name" value="Bac_transglu_N"/>
</dbReference>
<dbReference type="InterPro" id="IPR018667">
    <property type="entry name" value="DUF2126"/>
</dbReference>
<dbReference type="PANTHER" id="PTHR33490">
    <property type="entry name" value="BLR5614 PROTEIN-RELATED"/>
    <property type="match status" value="1"/>
</dbReference>
<dbReference type="PANTHER" id="PTHR33490:SF1">
    <property type="entry name" value="SLL1233 PROTEIN"/>
    <property type="match status" value="1"/>
</dbReference>
<protein>
    <submittedName>
        <fullName evidence="3">Uncharacterized conserved protein, DUF2126 family</fullName>
    </submittedName>
</protein>
<dbReference type="Pfam" id="PF08379">
    <property type="entry name" value="Bact_transglu_N"/>
    <property type="match status" value="1"/>
</dbReference>